<feature type="compositionally biased region" description="Low complexity" evidence="13">
    <location>
        <begin position="517"/>
        <end position="528"/>
    </location>
</feature>
<dbReference type="PANTHER" id="PTHR10211:SF0">
    <property type="entry name" value="DEOXYRIBODIPYRIMIDINE PHOTO-LYASE"/>
    <property type="match status" value="1"/>
</dbReference>
<evidence type="ECO:0000256" key="4">
    <source>
        <dbReference type="ARBA" id="ARBA00014046"/>
    </source>
</evidence>
<dbReference type="GO" id="GO:0003904">
    <property type="term" value="F:deoxyribodipyrimidine photo-lyase activity"/>
    <property type="evidence" value="ECO:0007669"/>
    <property type="project" value="UniProtKB-EC"/>
</dbReference>
<dbReference type="InterPro" id="IPR052219">
    <property type="entry name" value="Photolyase_Class-2"/>
</dbReference>
<dbReference type="Gene3D" id="1.10.579.10">
    <property type="entry name" value="DNA Cyclobutane Dipyrimidine Photolyase, subunit A, domain 3"/>
    <property type="match status" value="1"/>
</dbReference>
<dbReference type="InterPro" id="IPR036134">
    <property type="entry name" value="Crypto/Photolyase_FAD-like_sf"/>
</dbReference>
<dbReference type="Pfam" id="PF00875">
    <property type="entry name" value="DNA_photolyase"/>
    <property type="match status" value="1"/>
</dbReference>
<evidence type="ECO:0000256" key="13">
    <source>
        <dbReference type="SAM" id="MobiDB-lite"/>
    </source>
</evidence>
<evidence type="ECO:0000313" key="16">
    <source>
        <dbReference type="Proteomes" id="UP000247409"/>
    </source>
</evidence>
<dbReference type="InterPro" id="IPR036155">
    <property type="entry name" value="Crypto/Photolyase_N_sf"/>
</dbReference>
<evidence type="ECO:0000256" key="1">
    <source>
        <dbReference type="ARBA" id="ARBA00001974"/>
    </source>
</evidence>
<evidence type="ECO:0000256" key="5">
    <source>
        <dbReference type="ARBA" id="ARBA00022630"/>
    </source>
</evidence>
<accession>A0A2V3IMZ7</accession>
<dbReference type="EC" id="4.1.99.3" evidence="3"/>
<dbReference type="SUPFAM" id="SSF48173">
    <property type="entry name" value="Cryptochrome/photolyase FAD-binding domain"/>
    <property type="match status" value="1"/>
</dbReference>
<keyword evidence="9" id="KW-0234">DNA repair</keyword>
<evidence type="ECO:0000256" key="6">
    <source>
        <dbReference type="ARBA" id="ARBA00022763"/>
    </source>
</evidence>
<dbReference type="SUPFAM" id="SSF52425">
    <property type="entry name" value="Cryptochrome/photolyase, N-terminal domain"/>
    <property type="match status" value="1"/>
</dbReference>
<feature type="domain" description="Photolyase/cryptochrome alpha/beta" evidence="14">
    <location>
        <begin position="26"/>
        <end position="159"/>
    </location>
</feature>
<dbReference type="Gene3D" id="1.25.40.80">
    <property type="match status" value="1"/>
</dbReference>
<evidence type="ECO:0000256" key="3">
    <source>
        <dbReference type="ARBA" id="ARBA00013149"/>
    </source>
</evidence>
<dbReference type="AlphaFoldDB" id="A0A2V3IMZ7"/>
<dbReference type="FunFam" id="1.10.579.10:FF:000002">
    <property type="entry name" value="Deoxyribodipyrimidine photolyase"/>
    <property type="match status" value="1"/>
</dbReference>
<comment type="caution">
    <text evidence="15">The sequence shown here is derived from an EMBL/GenBank/DDBJ whole genome shotgun (WGS) entry which is preliminary data.</text>
</comment>
<dbReference type="Proteomes" id="UP000247409">
    <property type="component" value="Unassembled WGS sequence"/>
</dbReference>
<evidence type="ECO:0000256" key="11">
    <source>
        <dbReference type="ARBA" id="ARBA00031671"/>
    </source>
</evidence>
<organism evidence="15 16">
    <name type="scientific">Gracilariopsis chorda</name>
    <dbReference type="NCBI Taxonomy" id="448386"/>
    <lineage>
        <taxon>Eukaryota</taxon>
        <taxon>Rhodophyta</taxon>
        <taxon>Florideophyceae</taxon>
        <taxon>Rhodymeniophycidae</taxon>
        <taxon>Gracilariales</taxon>
        <taxon>Gracilariaceae</taxon>
        <taxon>Gracilariopsis</taxon>
    </lineage>
</organism>
<evidence type="ECO:0000256" key="12">
    <source>
        <dbReference type="ARBA" id="ARBA00033999"/>
    </source>
</evidence>
<comment type="cofactor">
    <cofactor evidence="1">
        <name>FAD</name>
        <dbReference type="ChEBI" id="CHEBI:57692"/>
    </cofactor>
</comment>
<gene>
    <name evidence="15" type="ORF">BWQ96_07752</name>
</gene>
<dbReference type="EMBL" id="NBIV01000160">
    <property type="protein sequence ID" value="PXF42490.1"/>
    <property type="molecule type" value="Genomic_DNA"/>
</dbReference>
<proteinExistence type="inferred from homology"/>
<evidence type="ECO:0000256" key="9">
    <source>
        <dbReference type="ARBA" id="ARBA00023204"/>
    </source>
</evidence>
<feature type="region of interest" description="Disordered" evidence="13">
    <location>
        <begin position="494"/>
        <end position="539"/>
    </location>
</feature>
<evidence type="ECO:0000256" key="7">
    <source>
        <dbReference type="ARBA" id="ARBA00022827"/>
    </source>
</evidence>
<keyword evidence="5" id="KW-0285">Flavoprotein</keyword>
<evidence type="ECO:0000313" key="15">
    <source>
        <dbReference type="EMBL" id="PXF42490.1"/>
    </source>
</evidence>
<evidence type="ECO:0000259" key="14">
    <source>
        <dbReference type="PROSITE" id="PS51645"/>
    </source>
</evidence>
<evidence type="ECO:0000256" key="10">
    <source>
        <dbReference type="ARBA" id="ARBA00023239"/>
    </source>
</evidence>
<evidence type="ECO:0000256" key="8">
    <source>
        <dbReference type="ARBA" id="ARBA00023125"/>
    </source>
</evidence>
<dbReference type="GO" id="GO:0003677">
    <property type="term" value="F:DNA binding"/>
    <property type="evidence" value="ECO:0007669"/>
    <property type="project" value="UniProtKB-KW"/>
</dbReference>
<reference evidence="15 16" key="1">
    <citation type="journal article" date="2018" name="Mol. Biol. Evol.">
        <title>Analysis of the draft genome of the red seaweed Gracilariopsis chorda provides insights into genome size evolution in Rhodophyta.</title>
        <authorList>
            <person name="Lee J."/>
            <person name="Yang E.C."/>
            <person name="Graf L."/>
            <person name="Yang J.H."/>
            <person name="Qiu H."/>
            <person name="Zel Zion U."/>
            <person name="Chan C.X."/>
            <person name="Stephens T.G."/>
            <person name="Weber A.P.M."/>
            <person name="Boo G.H."/>
            <person name="Boo S.M."/>
            <person name="Kim K.M."/>
            <person name="Shin Y."/>
            <person name="Jung M."/>
            <person name="Lee S.J."/>
            <person name="Yim H.S."/>
            <person name="Lee J.H."/>
            <person name="Bhattacharya D."/>
            <person name="Yoon H.S."/>
        </authorList>
    </citation>
    <scope>NUCLEOTIDE SEQUENCE [LARGE SCALE GENOMIC DNA]</scope>
    <source>
        <strain evidence="15 16">SKKU-2015</strain>
        <tissue evidence="15">Whole body</tissue>
    </source>
</reference>
<dbReference type="PANTHER" id="PTHR10211">
    <property type="entry name" value="DEOXYRIBODIPYRIMIDINE PHOTOLYASE"/>
    <property type="match status" value="1"/>
</dbReference>
<evidence type="ECO:0000256" key="2">
    <source>
        <dbReference type="ARBA" id="ARBA00006409"/>
    </source>
</evidence>
<dbReference type="OrthoDB" id="496749at2759"/>
<sequence length="539" mass="61149">MSGNTSPAETTRVHKLNNNDVNKAGTFVLYWMSNSLRSHYNYALAHASYLCEKYEMPLRVAHVFDAVAQDGKPLPERHAAFQLESLSDVQKDMHERNVPFVVINGSHKARDAVPALAEDAVAVVTDTSYLRKGRSDRHAVATALPIPLYAVEADVVVPVQTVSSKSEYAARTIRPKITRALKDYLVPMKNVELTNQTNCDLKRWVSSANPDLSLLTLEDLDESLKGMEGLDRGAPRVRFFKGGQEEAQKRLTTFLDEKLREYGGGRNEPAKQLQSDLSPYLRSGNISPVDIALHTKAKATKKASWKESEESFLEELIVRRELAVNACWFNADAYDVYEQIVPNFARESLALHKSDKRPKIFTYEELEAAVTEDPYWNAAQLEMVVKGKMHGYMRMYWVKRIIGWVEDPADAMDYAIRLNNRWELDAVDPNSYAGVIWCFGLHDRGWTERPIWGKVRYMNESGLKRKFNMPAYIAYVDKMVASEGLPRHIAELRKKHKMGGQQQTIDGSRKRLRSRKATSSSSKSGLRGSESKSVKRIKM</sequence>
<name>A0A2V3IMZ7_9FLOR</name>
<comment type="catalytic activity">
    <reaction evidence="12">
        <text>cyclobutadipyrimidine (in DNA) = 2 pyrimidine residues (in DNA).</text>
        <dbReference type="EC" id="4.1.99.3"/>
    </reaction>
</comment>
<dbReference type="STRING" id="448386.A0A2V3IMZ7"/>
<comment type="similarity">
    <text evidence="2">Belongs to the DNA photolyase class-2 family.</text>
</comment>
<dbReference type="PROSITE" id="PS51645">
    <property type="entry name" value="PHR_CRY_ALPHA_BETA"/>
    <property type="match status" value="1"/>
</dbReference>
<keyword evidence="10 15" id="KW-0456">Lyase</keyword>
<dbReference type="Gene3D" id="3.40.50.620">
    <property type="entry name" value="HUPs"/>
    <property type="match status" value="1"/>
</dbReference>
<keyword evidence="16" id="KW-1185">Reference proteome</keyword>
<dbReference type="InterPro" id="IPR006050">
    <property type="entry name" value="DNA_photolyase_N"/>
</dbReference>
<dbReference type="GO" id="GO:0000719">
    <property type="term" value="P:photoreactive repair"/>
    <property type="evidence" value="ECO:0007669"/>
    <property type="project" value="TreeGrafter"/>
</dbReference>
<dbReference type="InterPro" id="IPR014729">
    <property type="entry name" value="Rossmann-like_a/b/a_fold"/>
</dbReference>
<keyword evidence="7" id="KW-0274">FAD</keyword>
<keyword evidence="8" id="KW-0238">DNA-binding</keyword>
<protein>
    <recommendedName>
        <fullName evidence="4">Deoxyribodipyrimidine photo-lyase</fullName>
        <ecNumber evidence="3">4.1.99.3</ecNumber>
    </recommendedName>
    <alternativeName>
        <fullName evidence="11">DNA photolyase</fullName>
    </alternativeName>
</protein>
<keyword evidence="6" id="KW-0227">DNA damage</keyword>